<sequence length="106" mass="11373">MLRTASPSPAGAGVRCLYQGGSLLEGWQERAWSLPFHTDTAPSSTDRELEAFDWCCQRVGKPLFCARFAEKRPRIGCEGYVPPTPGESPGSASAVPGDRAVRGPHA</sequence>
<dbReference type="OrthoDB" id="4405280at2759"/>
<feature type="region of interest" description="Disordered" evidence="1">
    <location>
        <begin position="79"/>
        <end position="106"/>
    </location>
</feature>
<evidence type="ECO:0000313" key="3">
    <source>
        <dbReference type="Proteomes" id="UP000537747"/>
    </source>
</evidence>
<dbReference type="EMBL" id="VYZQ01238387">
    <property type="protein sequence ID" value="NXS24549.1"/>
    <property type="molecule type" value="Genomic_DNA"/>
</dbReference>
<feature type="non-terminal residue" evidence="2">
    <location>
        <position position="1"/>
    </location>
</feature>
<evidence type="ECO:0000256" key="1">
    <source>
        <dbReference type="SAM" id="MobiDB-lite"/>
    </source>
</evidence>
<gene>
    <name evidence="2" type="primary">Muc4_2</name>
    <name evidence="2" type="ORF">MYSCRO_R05826</name>
</gene>
<accession>A0A7L2SSB0</accession>
<proteinExistence type="predicted"/>
<comment type="caution">
    <text evidence="2">The sequence shown here is derived from an EMBL/GenBank/DDBJ whole genome shotgun (WGS) entry which is preliminary data.</text>
</comment>
<reference evidence="2 3" key="1">
    <citation type="submission" date="2019-09" db="EMBL/GenBank/DDBJ databases">
        <title>Bird 10,000 Genomes (B10K) Project - Family phase.</title>
        <authorList>
            <person name="Zhang G."/>
        </authorList>
    </citation>
    <scope>NUCLEOTIDE SEQUENCE [LARGE SCALE GENOMIC DNA]</scope>
    <source>
        <strain evidence="2">B10K-DU-002-82</strain>
    </source>
</reference>
<organism evidence="2 3">
    <name type="scientific">Mystacornis crossleyi</name>
    <dbReference type="NCBI Taxonomy" id="98133"/>
    <lineage>
        <taxon>Eukaryota</taxon>
        <taxon>Metazoa</taxon>
        <taxon>Chordata</taxon>
        <taxon>Craniata</taxon>
        <taxon>Vertebrata</taxon>
        <taxon>Euteleostomi</taxon>
        <taxon>Archelosauria</taxon>
        <taxon>Archosauria</taxon>
        <taxon>Dinosauria</taxon>
        <taxon>Saurischia</taxon>
        <taxon>Theropoda</taxon>
        <taxon>Coelurosauria</taxon>
        <taxon>Aves</taxon>
        <taxon>Neognathae</taxon>
        <taxon>Neoaves</taxon>
        <taxon>Telluraves</taxon>
        <taxon>Australaves</taxon>
        <taxon>Passeriformes</taxon>
        <taxon>Sylvioidea</taxon>
        <taxon>Timaliidae</taxon>
        <taxon>Mystacornis</taxon>
    </lineage>
</organism>
<feature type="non-terminal residue" evidence="2">
    <location>
        <position position="106"/>
    </location>
</feature>
<protein>
    <submittedName>
        <fullName evidence="2">MUC4 protein</fullName>
    </submittedName>
</protein>
<evidence type="ECO:0000313" key="2">
    <source>
        <dbReference type="EMBL" id="NXS24549.1"/>
    </source>
</evidence>
<name>A0A7L2SSB0_9PASS</name>
<dbReference type="Proteomes" id="UP000537747">
    <property type="component" value="Unassembled WGS sequence"/>
</dbReference>
<keyword evidence="3" id="KW-1185">Reference proteome</keyword>
<dbReference type="AlphaFoldDB" id="A0A7L2SSB0"/>